<gene>
    <name evidence="1" type="ORF">JOB18_022437</name>
</gene>
<organism evidence="1 2">
    <name type="scientific">Solea senegalensis</name>
    <name type="common">Senegalese sole</name>
    <dbReference type="NCBI Taxonomy" id="28829"/>
    <lineage>
        <taxon>Eukaryota</taxon>
        <taxon>Metazoa</taxon>
        <taxon>Chordata</taxon>
        <taxon>Craniata</taxon>
        <taxon>Vertebrata</taxon>
        <taxon>Euteleostomi</taxon>
        <taxon>Actinopterygii</taxon>
        <taxon>Neopterygii</taxon>
        <taxon>Teleostei</taxon>
        <taxon>Neoteleostei</taxon>
        <taxon>Acanthomorphata</taxon>
        <taxon>Carangaria</taxon>
        <taxon>Pleuronectiformes</taxon>
        <taxon>Pleuronectoidei</taxon>
        <taxon>Soleidae</taxon>
        <taxon>Solea</taxon>
    </lineage>
</organism>
<keyword evidence="2" id="KW-1185">Reference proteome</keyword>
<accession>A0AAV6QPZ7</accession>
<evidence type="ECO:0000313" key="1">
    <source>
        <dbReference type="EMBL" id="KAG7494082.1"/>
    </source>
</evidence>
<sequence>MGTVSRVQHECEQCGKRYYKIYWVVVITEHSYDNNTLIRGSRQQQPWTDYSSPTHPHAANGHSHTINKDFPTHWSGGVFTLTRKAEDCKSPSVKSPYHGRMCLNGSHYTATNEGKKRSGKDVSTSWTAHFPPKDFVTFPLVR</sequence>
<comment type="caution">
    <text evidence="1">The sequence shown here is derived from an EMBL/GenBank/DDBJ whole genome shotgun (WGS) entry which is preliminary data.</text>
</comment>
<dbReference type="EMBL" id="JAGKHQ010000016">
    <property type="protein sequence ID" value="KAG7494082.1"/>
    <property type="molecule type" value="Genomic_DNA"/>
</dbReference>
<dbReference type="AlphaFoldDB" id="A0AAV6QPZ7"/>
<name>A0AAV6QPZ7_SOLSE</name>
<protein>
    <submittedName>
        <fullName evidence="1">Uncharacterized protein</fullName>
    </submittedName>
</protein>
<proteinExistence type="predicted"/>
<evidence type="ECO:0000313" key="2">
    <source>
        <dbReference type="Proteomes" id="UP000693946"/>
    </source>
</evidence>
<reference evidence="1 2" key="1">
    <citation type="journal article" date="2021" name="Sci. Rep.">
        <title>Chromosome anchoring in Senegalese sole (Solea senegalensis) reveals sex-associated markers and genome rearrangements in flatfish.</title>
        <authorList>
            <person name="Guerrero-Cozar I."/>
            <person name="Gomez-Garrido J."/>
            <person name="Berbel C."/>
            <person name="Martinez-Blanch J.F."/>
            <person name="Alioto T."/>
            <person name="Claros M.G."/>
            <person name="Gagnaire P.A."/>
            <person name="Manchado M."/>
        </authorList>
    </citation>
    <scope>NUCLEOTIDE SEQUENCE [LARGE SCALE GENOMIC DNA]</scope>
    <source>
        <strain evidence="1">Sse05_10M</strain>
    </source>
</reference>
<dbReference type="Proteomes" id="UP000693946">
    <property type="component" value="Linkage Group LG4"/>
</dbReference>